<organism evidence="1 2">
    <name type="scientific">Chryseobacterium ureilyticum</name>
    <dbReference type="NCBI Taxonomy" id="373668"/>
    <lineage>
        <taxon>Bacteria</taxon>
        <taxon>Pseudomonadati</taxon>
        <taxon>Bacteroidota</taxon>
        <taxon>Flavobacteriia</taxon>
        <taxon>Flavobacteriales</taxon>
        <taxon>Weeksellaceae</taxon>
        <taxon>Chryseobacterium group</taxon>
        <taxon>Chryseobacterium</taxon>
    </lineage>
</organism>
<dbReference type="AlphaFoldDB" id="A0A1N7KKE2"/>
<protein>
    <submittedName>
        <fullName evidence="1">Uncharacterized protein</fullName>
    </submittedName>
</protein>
<dbReference type="OrthoDB" id="969612at2"/>
<dbReference type="Proteomes" id="UP000186744">
    <property type="component" value="Unassembled WGS sequence"/>
</dbReference>
<sequence length="136" mass="16182">MKTLNQMDNLDRAYLLANLFPDEIKNLTDFIKKEADFYQDNKEQILKDWTAKHITAELWYNLIDFFERRYKKNGTRLYKNKKTFRDQLFDGYDALFSINALVNFTAQPQCSKKLKYAIYLLFGDNLLVTIDLKSQG</sequence>
<accession>A0A1N7KKE2</accession>
<name>A0A1N7KKE2_9FLAO</name>
<dbReference type="STRING" id="373668.SAMN05421786_101557"/>
<keyword evidence="2" id="KW-1185">Reference proteome</keyword>
<evidence type="ECO:0000313" key="1">
    <source>
        <dbReference type="EMBL" id="SIS62082.1"/>
    </source>
</evidence>
<evidence type="ECO:0000313" key="2">
    <source>
        <dbReference type="Proteomes" id="UP000186744"/>
    </source>
</evidence>
<dbReference type="EMBL" id="FTOL01000001">
    <property type="protein sequence ID" value="SIS62082.1"/>
    <property type="molecule type" value="Genomic_DNA"/>
</dbReference>
<reference evidence="2" key="1">
    <citation type="submission" date="2017-01" db="EMBL/GenBank/DDBJ databases">
        <authorList>
            <person name="Varghese N."/>
            <person name="Submissions S."/>
        </authorList>
    </citation>
    <scope>NUCLEOTIDE SEQUENCE [LARGE SCALE GENOMIC DNA]</scope>
    <source>
        <strain evidence="2">DSM 18017</strain>
    </source>
</reference>
<proteinExistence type="predicted"/>
<gene>
    <name evidence="1" type="ORF">SAMN05421786_101557</name>
</gene>
<dbReference type="RefSeq" id="WP_076549731.1">
    <property type="nucleotide sequence ID" value="NZ_FTOL01000001.1"/>
</dbReference>